<reference evidence="1" key="1">
    <citation type="journal article" date="2015" name="Nature">
        <title>Complex archaea that bridge the gap between prokaryotes and eukaryotes.</title>
        <authorList>
            <person name="Spang A."/>
            <person name="Saw J.H."/>
            <person name="Jorgensen S.L."/>
            <person name="Zaremba-Niedzwiedzka K."/>
            <person name="Martijn J."/>
            <person name="Lind A.E."/>
            <person name="van Eijk R."/>
            <person name="Schleper C."/>
            <person name="Guy L."/>
            <person name="Ettema T.J."/>
        </authorList>
    </citation>
    <scope>NUCLEOTIDE SEQUENCE</scope>
</reference>
<comment type="caution">
    <text evidence="1">The sequence shown here is derived from an EMBL/GenBank/DDBJ whole genome shotgun (WGS) entry which is preliminary data.</text>
</comment>
<dbReference type="AlphaFoldDB" id="A0A0F8VKI4"/>
<organism evidence="1">
    <name type="scientific">marine sediment metagenome</name>
    <dbReference type="NCBI Taxonomy" id="412755"/>
    <lineage>
        <taxon>unclassified sequences</taxon>
        <taxon>metagenomes</taxon>
        <taxon>ecological metagenomes</taxon>
    </lineage>
</organism>
<name>A0A0F8VKI4_9ZZZZ</name>
<dbReference type="EMBL" id="LAZR01070138">
    <property type="protein sequence ID" value="KKK44893.1"/>
    <property type="molecule type" value="Genomic_DNA"/>
</dbReference>
<feature type="non-terminal residue" evidence="1">
    <location>
        <position position="38"/>
    </location>
</feature>
<proteinExistence type="predicted"/>
<accession>A0A0F8VKI4</accession>
<evidence type="ECO:0000313" key="1">
    <source>
        <dbReference type="EMBL" id="KKK44893.1"/>
    </source>
</evidence>
<sequence length="38" mass="4393">MGFFDTLLGKKTRHDDWAVTHQGILRELTYDEIVDTLG</sequence>
<protein>
    <submittedName>
        <fullName evidence="1">Uncharacterized protein</fullName>
    </submittedName>
</protein>
<gene>
    <name evidence="1" type="ORF">LCGC14_3166410</name>
</gene>